<gene>
    <name evidence="2" type="ORF">AVDCRST_MAG91-618</name>
</gene>
<feature type="compositionally biased region" description="Basic and acidic residues" evidence="1">
    <location>
        <begin position="1"/>
        <end position="14"/>
    </location>
</feature>
<proteinExistence type="predicted"/>
<dbReference type="PANTHER" id="PTHR40106">
    <property type="entry name" value="INNER MEMBRANE PROTEIN RCLC"/>
    <property type="match status" value="1"/>
</dbReference>
<name>A0A6J4S917_9SPHN</name>
<feature type="region of interest" description="Disordered" evidence="1">
    <location>
        <begin position="1"/>
        <end position="22"/>
    </location>
</feature>
<dbReference type="AlphaFoldDB" id="A0A6J4S917"/>
<evidence type="ECO:0008006" key="3">
    <source>
        <dbReference type="Google" id="ProtNLM"/>
    </source>
</evidence>
<dbReference type="GO" id="GO:0005886">
    <property type="term" value="C:plasma membrane"/>
    <property type="evidence" value="ECO:0007669"/>
    <property type="project" value="TreeGrafter"/>
</dbReference>
<sequence length="193" mass="19809">MSDMHLRSSDDQPDHVATTRPPTVPAASFGGLALEKSGYIVAATGIVVVLAVSGVGKFTGEEVEGLKPVFEGSPLLSWIPPILGDLGSNYLLGVVEVASAALIATSPFSKWAGVAGGALATVTFAVTTSLLFSPTPSIWDERPSGASHATNWGFFLLKDIVHLGASMLVLGSNLQRPGRIGGGEQGTTALPRG</sequence>
<reference evidence="2" key="1">
    <citation type="submission" date="2020-02" db="EMBL/GenBank/DDBJ databases">
        <authorList>
            <person name="Meier V. D."/>
        </authorList>
    </citation>
    <scope>NUCLEOTIDE SEQUENCE</scope>
    <source>
        <strain evidence="2">AVDCRST_MAG91</strain>
    </source>
</reference>
<dbReference type="PANTHER" id="PTHR40106:SF1">
    <property type="entry name" value="INNER MEMBRANE PROTEIN RCLC"/>
    <property type="match status" value="1"/>
</dbReference>
<dbReference type="Pfam" id="PF04224">
    <property type="entry name" value="DUF417"/>
    <property type="match status" value="1"/>
</dbReference>
<evidence type="ECO:0000256" key="1">
    <source>
        <dbReference type="SAM" id="MobiDB-lite"/>
    </source>
</evidence>
<dbReference type="EMBL" id="CADCVX010000144">
    <property type="protein sequence ID" value="CAA9492566.1"/>
    <property type="molecule type" value="Genomic_DNA"/>
</dbReference>
<accession>A0A6J4S917</accession>
<organism evidence="2">
    <name type="scientific">uncultured Sphingomonadaceae bacterium</name>
    <dbReference type="NCBI Taxonomy" id="169976"/>
    <lineage>
        <taxon>Bacteria</taxon>
        <taxon>Pseudomonadati</taxon>
        <taxon>Pseudomonadota</taxon>
        <taxon>Alphaproteobacteria</taxon>
        <taxon>Sphingomonadales</taxon>
        <taxon>Sphingomonadaceae</taxon>
        <taxon>environmental samples</taxon>
    </lineage>
</organism>
<dbReference type="InterPro" id="IPR007339">
    <property type="entry name" value="RclC-like"/>
</dbReference>
<protein>
    <recommendedName>
        <fullName evidence="3">Membrane protein ykgB</fullName>
    </recommendedName>
</protein>
<dbReference type="GO" id="GO:1901530">
    <property type="term" value="P:response to hypochlorite"/>
    <property type="evidence" value="ECO:0007669"/>
    <property type="project" value="TreeGrafter"/>
</dbReference>
<evidence type="ECO:0000313" key="2">
    <source>
        <dbReference type="EMBL" id="CAA9492566.1"/>
    </source>
</evidence>